<reference evidence="11 12" key="1">
    <citation type="submission" date="2024-09" db="EMBL/GenBank/DDBJ databases">
        <authorList>
            <person name="Ruan L."/>
        </authorList>
    </citation>
    <scope>NUCLEOTIDE SEQUENCE [LARGE SCALE GENOMIC DNA]</scope>
    <source>
        <strain evidence="11 12">D33</strain>
    </source>
</reference>
<proteinExistence type="inferred from homology"/>
<dbReference type="SUPFAM" id="SSF53448">
    <property type="entry name" value="Nucleotide-diphospho-sugar transferases"/>
    <property type="match status" value="1"/>
</dbReference>
<dbReference type="PANTHER" id="PTHR48090">
    <property type="entry name" value="UNDECAPRENYL-PHOSPHATE 4-DEOXY-4-FORMAMIDO-L-ARABINOSE TRANSFERASE-RELATED"/>
    <property type="match status" value="1"/>
</dbReference>
<evidence type="ECO:0000256" key="5">
    <source>
        <dbReference type="ARBA" id="ARBA00022842"/>
    </source>
</evidence>
<evidence type="ECO:0000313" key="11">
    <source>
        <dbReference type="EMBL" id="MFB5680558.1"/>
    </source>
</evidence>
<evidence type="ECO:0000313" key="12">
    <source>
        <dbReference type="Proteomes" id="UP001580407"/>
    </source>
</evidence>
<evidence type="ECO:0000256" key="8">
    <source>
        <dbReference type="ARBA" id="ARBA00048689"/>
    </source>
</evidence>
<comment type="catalytic activity">
    <reaction evidence="9">
        <text>an NDP-alpha-D-glucose + (2R)-3-phosphoglycerate = (2R)-2-O-(alpha-D-glucopyranosyl)-3-phospho-glycerate + a ribonucleoside 5'-diphosphate + H(+)</text>
        <dbReference type="Rhea" id="RHEA:47244"/>
        <dbReference type="ChEBI" id="CHEBI:15378"/>
        <dbReference type="ChEBI" id="CHEBI:57930"/>
        <dbReference type="ChEBI" id="CHEBI:58272"/>
        <dbReference type="ChEBI" id="CHEBI:62600"/>
        <dbReference type="ChEBI" id="CHEBI:76533"/>
        <dbReference type="EC" id="2.4.1.266"/>
    </reaction>
    <physiologicalReaction direction="left-to-right" evidence="9">
        <dbReference type="Rhea" id="RHEA:47245"/>
    </physiologicalReaction>
</comment>
<dbReference type="Gene3D" id="3.90.550.10">
    <property type="entry name" value="Spore Coat Polysaccharide Biosynthesis Protein SpsA, Chain A"/>
    <property type="match status" value="1"/>
</dbReference>
<evidence type="ECO:0000256" key="1">
    <source>
        <dbReference type="ARBA" id="ARBA00001946"/>
    </source>
</evidence>
<protein>
    <recommendedName>
        <fullName evidence="7">Glucosyl-3-phosphoglycerate synthase</fullName>
        <ecNumber evidence="6">2.4.1.266</ecNumber>
    </recommendedName>
</protein>
<dbReference type="EC" id="2.4.1.266" evidence="6"/>
<evidence type="ECO:0000256" key="3">
    <source>
        <dbReference type="ARBA" id="ARBA00022676"/>
    </source>
</evidence>
<keyword evidence="4" id="KW-0808">Transferase</keyword>
<evidence type="ECO:0000256" key="9">
    <source>
        <dbReference type="ARBA" id="ARBA00048997"/>
    </source>
</evidence>
<name>A0ABV5B4H5_9BACL</name>
<dbReference type="InterPro" id="IPR029044">
    <property type="entry name" value="Nucleotide-diphossugar_trans"/>
</dbReference>
<evidence type="ECO:0000256" key="2">
    <source>
        <dbReference type="ARBA" id="ARBA00006739"/>
    </source>
</evidence>
<keyword evidence="3" id="KW-0328">Glycosyltransferase</keyword>
<evidence type="ECO:0000256" key="4">
    <source>
        <dbReference type="ARBA" id="ARBA00022679"/>
    </source>
</evidence>
<accession>A0ABV5B4H5</accession>
<dbReference type="Pfam" id="PF00535">
    <property type="entry name" value="Glycos_transf_2"/>
    <property type="match status" value="1"/>
</dbReference>
<comment type="similarity">
    <text evidence="2">Belongs to the glycosyltransferase 2 family.</text>
</comment>
<comment type="cofactor">
    <cofactor evidence="1">
        <name>Mg(2+)</name>
        <dbReference type="ChEBI" id="CHEBI:18420"/>
    </cofactor>
</comment>
<comment type="catalytic activity">
    <reaction evidence="8">
        <text>(2R)-3-phosphoglycerate + UDP-alpha-D-glucose = (2R)-2-O-(alpha-D-glucopyranosyl)-3-phospho-glycerate + UDP + H(+)</text>
        <dbReference type="Rhea" id="RHEA:31319"/>
        <dbReference type="ChEBI" id="CHEBI:15378"/>
        <dbReference type="ChEBI" id="CHEBI:58223"/>
        <dbReference type="ChEBI" id="CHEBI:58272"/>
        <dbReference type="ChEBI" id="CHEBI:58885"/>
        <dbReference type="ChEBI" id="CHEBI:62600"/>
        <dbReference type="EC" id="2.4.1.266"/>
    </reaction>
    <physiologicalReaction direction="left-to-right" evidence="8">
        <dbReference type="Rhea" id="RHEA:31320"/>
    </physiologicalReaction>
</comment>
<dbReference type="InterPro" id="IPR050256">
    <property type="entry name" value="Glycosyltransferase_2"/>
</dbReference>
<keyword evidence="5" id="KW-0460">Magnesium</keyword>
<gene>
    <name evidence="11" type="ORF">ACE3NQ_06505</name>
</gene>
<dbReference type="EMBL" id="JBHILM010000005">
    <property type="protein sequence ID" value="MFB5680558.1"/>
    <property type="molecule type" value="Genomic_DNA"/>
</dbReference>
<feature type="domain" description="Glycosyltransferase 2-like" evidence="10">
    <location>
        <begin position="34"/>
        <end position="148"/>
    </location>
</feature>
<sequence>MKRTQRRFIRTKKSAPAKLTGRGLLRRMVRPLVSVIIPAMNESRTIGRVVHEAGRVSNPVEVIVVDNGSKDNSAALAAAAGAKVIRYAEPLGHDVGRRIGAEAAAGEILVFLDADMVIPAAELQPFIETILQGADVALNSYSGPVDRNPVHRVVEAKFMLNILLGRPDLKGASLMAVPHALSRKAAQLVGKALGQPPLAQAMAAVAGLDVRTAAGVHVGKLNVKRWYGSSHDPLEDVVLEDHVQAIRWLTSQLGPRAGFSDLERRRNAIGGGAP</sequence>
<dbReference type="Proteomes" id="UP001580407">
    <property type="component" value="Unassembled WGS sequence"/>
</dbReference>
<organism evidence="11 12">
    <name type="scientific">Paenibacillus terreus</name>
    <dbReference type="NCBI Taxonomy" id="1387834"/>
    <lineage>
        <taxon>Bacteria</taxon>
        <taxon>Bacillati</taxon>
        <taxon>Bacillota</taxon>
        <taxon>Bacilli</taxon>
        <taxon>Bacillales</taxon>
        <taxon>Paenibacillaceae</taxon>
        <taxon>Paenibacillus</taxon>
    </lineage>
</organism>
<evidence type="ECO:0000259" key="10">
    <source>
        <dbReference type="Pfam" id="PF00535"/>
    </source>
</evidence>
<evidence type="ECO:0000256" key="7">
    <source>
        <dbReference type="ARBA" id="ARBA00040894"/>
    </source>
</evidence>
<keyword evidence="12" id="KW-1185">Reference proteome</keyword>
<dbReference type="InterPro" id="IPR001173">
    <property type="entry name" value="Glyco_trans_2-like"/>
</dbReference>
<evidence type="ECO:0000256" key="6">
    <source>
        <dbReference type="ARBA" id="ARBA00039022"/>
    </source>
</evidence>
<comment type="caution">
    <text evidence="11">The sequence shown here is derived from an EMBL/GenBank/DDBJ whole genome shotgun (WGS) entry which is preliminary data.</text>
</comment>
<dbReference type="PANTHER" id="PTHR48090:SF10">
    <property type="entry name" value="GLUCOSYL-3-PHOSPHOGLYCERATE SYNTHASE"/>
    <property type="match status" value="1"/>
</dbReference>